<dbReference type="EMBL" id="ABNSCA010000003">
    <property type="protein sequence ID" value="ELN6932216.1"/>
    <property type="molecule type" value="Genomic_DNA"/>
</dbReference>
<dbReference type="RefSeq" id="WP_039428999.1">
    <property type="nucleotide sequence ID" value="NZ_CAWPVW010000087.1"/>
</dbReference>
<dbReference type="SUPFAM" id="SSF53822">
    <property type="entry name" value="Periplasmic binding protein-like I"/>
    <property type="match status" value="1"/>
</dbReference>
<dbReference type="PROSITE" id="PS50932">
    <property type="entry name" value="HTH_LACI_2"/>
    <property type="match status" value="1"/>
</dbReference>
<evidence type="ECO:0000313" key="7">
    <source>
        <dbReference type="Proteomes" id="UP000029994"/>
    </source>
</evidence>
<evidence type="ECO:0000259" key="4">
    <source>
        <dbReference type="PROSITE" id="PS50932"/>
    </source>
</evidence>
<dbReference type="CDD" id="cd06270">
    <property type="entry name" value="PBP1_GalS-like"/>
    <property type="match status" value="1"/>
</dbReference>
<keyword evidence="3" id="KW-0804">Transcription</keyword>
<comment type="caution">
    <text evidence="6">The sequence shown here is derived from an EMBL/GenBank/DDBJ whole genome shotgun (WGS) entry which is preliminary data.</text>
</comment>
<reference evidence="5" key="2">
    <citation type="submission" date="2023-10" db="EMBL/GenBank/DDBJ databases">
        <authorList>
            <consortium name="PulseNet: The National Subtyping Network for Foodborne Disease Surveillance"/>
        </authorList>
    </citation>
    <scope>NUCLEOTIDE SEQUENCE</scope>
    <source>
        <strain evidence="5">PNUSAV004886</strain>
    </source>
</reference>
<dbReference type="InterPro" id="IPR010982">
    <property type="entry name" value="Lambda_DNA-bd_dom_sf"/>
</dbReference>
<dbReference type="GO" id="GO:0000976">
    <property type="term" value="F:transcription cis-regulatory region binding"/>
    <property type="evidence" value="ECO:0007669"/>
    <property type="project" value="TreeGrafter"/>
</dbReference>
<dbReference type="SUPFAM" id="SSF47413">
    <property type="entry name" value="lambda repressor-like DNA-binding domains"/>
    <property type="match status" value="1"/>
</dbReference>
<evidence type="ECO:0000313" key="5">
    <source>
        <dbReference type="EMBL" id="ELN6932216.1"/>
    </source>
</evidence>
<dbReference type="STRING" id="29495.EA26_10710"/>
<proteinExistence type="predicted"/>
<keyword evidence="2 5" id="KW-0238">DNA-binding</keyword>
<organism evidence="6 7">
    <name type="scientific">Vibrio navarrensis</name>
    <dbReference type="NCBI Taxonomy" id="29495"/>
    <lineage>
        <taxon>Bacteria</taxon>
        <taxon>Pseudomonadati</taxon>
        <taxon>Pseudomonadota</taxon>
        <taxon>Gammaproteobacteria</taxon>
        <taxon>Vibrionales</taxon>
        <taxon>Vibrionaceae</taxon>
        <taxon>Vibrio</taxon>
    </lineage>
</organism>
<dbReference type="PANTHER" id="PTHR30146:SF109">
    <property type="entry name" value="HTH-TYPE TRANSCRIPTIONAL REGULATOR GALS"/>
    <property type="match status" value="1"/>
</dbReference>
<dbReference type="AlphaFoldDB" id="A0A099LVN5"/>
<dbReference type="InterPro" id="IPR000843">
    <property type="entry name" value="HTH_LacI"/>
</dbReference>
<sequence>MITIKHVSERAGVSQATVSRVINGTTPVSYDKKVKVEMAIKELGYRPNSIAKALASSRTGSVGIVVPELGSSFYSGLLNCIESKLRRLGYHAVVTAGSNTEQGQRESVEFLLGRQVDALILHTQYLCDDYLLSLEQQGIPLVVINRVIADMSASCIDIDNEAGGKLATQYLLHMGHQNIACITGPLDKSDASGRLRGYRLALEEAGLEYNEALVCAAGFTEETGMLAMQQLLNRDVKFTAVFASNDHMAVGALEVLKNKGISVPEEISLVGFDNVLFARYLTPRLTTIHFPIEEMSTEAVQLTIKKLNNQKNDVNFILSPSLVTRSSVKNLLNSI</sequence>
<dbReference type="SMART" id="SM00354">
    <property type="entry name" value="HTH_LACI"/>
    <property type="match status" value="1"/>
</dbReference>
<dbReference type="Pfam" id="PF13377">
    <property type="entry name" value="Peripla_BP_3"/>
    <property type="match status" value="1"/>
</dbReference>
<dbReference type="Pfam" id="PF00356">
    <property type="entry name" value="LacI"/>
    <property type="match status" value="1"/>
</dbReference>
<evidence type="ECO:0000313" key="6">
    <source>
        <dbReference type="EMBL" id="KGK11749.1"/>
    </source>
</evidence>
<name>A0A099LVN5_9VIBR</name>
<accession>A0A099LVN5</accession>
<reference evidence="6 7" key="1">
    <citation type="submission" date="2014-04" db="EMBL/GenBank/DDBJ databases">
        <title>Genome sequencing of Vibrio navarrensis strains.</title>
        <authorList>
            <person name="Gladney L.M."/>
            <person name="Katz L.S."/>
            <person name="Marino-Ramirez L."/>
            <person name="Jordan I.K."/>
        </authorList>
    </citation>
    <scope>NUCLEOTIDE SEQUENCE [LARGE SCALE GENOMIC DNA]</scope>
    <source>
        <strain evidence="6 7">ATCC 51183</strain>
    </source>
</reference>
<dbReference type="InterPro" id="IPR028082">
    <property type="entry name" value="Peripla_BP_I"/>
</dbReference>
<dbReference type="InterPro" id="IPR046335">
    <property type="entry name" value="LacI/GalR-like_sensor"/>
</dbReference>
<protein>
    <submittedName>
        <fullName evidence="5">LacI family DNA-binding transcriptional regulator</fullName>
    </submittedName>
    <submittedName>
        <fullName evidence="6">LacI family transcriptional regulator</fullName>
    </submittedName>
</protein>
<dbReference type="Gene3D" id="3.40.50.2300">
    <property type="match status" value="2"/>
</dbReference>
<dbReference type="Proteomes" id="UP001253463">
    <property type="component" value="Unassembled WGS sequence"/>
</dbReference>
<dbReference type="eggNOG" id="COG1609">
    <property type="taxonomic scope" value="Bacteria"/>
</dbReference>
<dbReference type="Gene3D" id="1.10.260.40">
    <property type="entry name" value="lambda repressor-like DNA-binding domains"/>
    <property type="match status" value="1"/>
</dbReference>
<dbReference type="GeneID" id="43683644"/>
<evidence type="ECO:0000256" key="3">
    <source>
        <dbReference type="ARBA" id="ARBA00023163"/>
    </source>
</evidence>
<dbReference type="GO" id="GO:0003700">
    <property type="term" value="F:DNA-binding transcription factor activity"/>
    <property type="evidence" value="ECO:0007669"/>
    <property type="project" value="TreeGrafter"/>
</dbReference>
<feature type="domain" description="HTH lacI-type" evidence="4">
    <location>
        <begin position="2"/>
        <end position="56"/>
    </location>
</feature>
<keyword evidence="1" id="KW-0805">Transcription regulation</keyword>
<dbReference type="PANTHER" id="PTHR30146">
    <property type="entry name" value="LACI-RELATED TRANSCRIPTIONAL REPRESSOR"/>
    <property type="match status" value="1"/>
</dbReference>
<dbReference type="CDD" id="cd01392">
    <property type="entry name" value="HTH_LacI"/>
    <property type="match status" value="1"/>
</dbReference>
<dbReference type="EMBL" id="JMCG01000001">
    <property type="protein sequence ID" value="KGK11749.1"/>
    <property type="molecule type" value="Genomic_DNA"/>
</dbReference>
<evidence type="ECO:0000256" key="1">
    <source>
        <dbReference type="ARBA" id="ARBA00023015"/>
    </source>
</evidence>
<dbReference type="Proteomes" id="UP000029994">
    <property type="component" value="Unassembled WGS sequence"/>
</dbReference>
<keyword evidence="7" id="KW-1185">Reference proteome</keyword>
<evidence type="ECO:0000256" key="2">
    <source>
        <dbReference type="ARBA" id="ARBA00023125"/>
    </source>
</evidence>
<gene>
    <name evidence="6" type="ORF">EA26_10710</name>
    <name evidence="5" type="ORF">RZY48_001601</name>
</gene>